<dbReference type="PROSITE" id="PS00687">
    <property type="entry name" value="ALDEHYDE_DEHYDR_GLU"/>
    <property type="match status" value="1"/>
</dbReference>
<name>A0AAV9N585_9EURO</name>
<dbReference type="InterPro" id="IPR002204">
    <property type="entry name" value="3-OH-isobutyrate_DH-rel_CS"/>
</dbReference>
<dbReference type="Gene3D" id="3.40.50.720">
    <property type="entry name" value="NAD(P)-binding Rossmann-like Domain"/>
    <property type="match status" value="1"/>
</dbReference>
<sequence length="804" mass="84831">MPSAMTTYGFIGLGQMGHGMAKNIRSRVPPSCVLLIYDINQNIVQEFVKDFGEKGNIVATTSPKDVASRADIILTSLPQAPHVQKVFLDPDTGLLAEPPRPGRRILFLELSTIDAAVSSNIAGNVETGGYGTFVDAPCSGGAMGAEAATLSFMVGCDDSLYPEVFSTCSLMGGAASIFHCGGRGSGLKIKLLNNYLSSLTALATAETMNIGLRAGVDARRLNDVLNASSGMSFNSKVNNPVPGLTPGNAASKGYAGGFSLELCLGVLELGYKTAQDVGAKTVLGGPMLHAFRDASKDEQYLVGEMMAALKLRDQKLLRTEAFIDGEWRPARSGEGVFEVTNPATSETISILPDLGQDACNDAINGAVRAGSELKRMTGKAKSELLLKWHALVINAVEDLAAIITAENGKTRAEAHGEVVYAADFLYWFAGTAPRMDGSTYQASNSANRIVTIKQPVGPVGIITPWNFPAAMITRKVGAAIAAGCPCIVKPAAETPLTALALAELARRAGFTAGYLNIVTTLKNTVDVGRSLTQHAAIRKFSFTGSTAIGKLLAAQCTSTVKRVSLELGGNAPFIVFDDADLESAVDAILASKFRLSGQTCVCANRVYVQSGIYDALSAAVAKKVSSFCLGPGTDPNSTHGPLINKTAAVKVARHVEDAVNLGARIIVGGETALHLGEAFFQPTVLVDVNPRALCTREETFGPLLPLIKFKDEQDVLEMANDSPFGLAGYFFTENVTRAWRVAEAMEVGMVRIAKLYAPFRANITQVGVNTGAVSDVASPFGGIKESGQGREVCQLSHLKNLHVS</sequence>
<comment type="catalytic activity">
    <reaction evidence="5">
        <text>succinate semialdehyde + NAD(+) + H2O = succinate + NADH + 2 H(+)</text>
        <dbReference type="Rhea" id="RHEA:13217"/>
        <dbReference type="ChEBI" id="CHEBI:15377"/>
        <dbReference type="ChEBI" id="CHEBI:15378"/>
        <dbReference type="ChEBI" id="CHEBI:30031"/>
        <dbReference type="ChEBI" id="CHEBI:57540"/>
        <dbReference type="ChEBI" id="CHEBI:57706"/>
        <dbReference type="ChEBI" id="CHEBI:57945"/>
        <dbReference type="EC" id="1.2.1.16"/>
    </reaction>
</comment>
<dbReference type="InterPro" id="IPR016162">
    <property type="entry name" value="Ald_DH_N"/>
</dbReference>
<dbReference type="GO" id="GO:0050661">
    <property type="term" value="F:NADP binding"/>
    <property type="evidence" value="ECO:0007669"/>
    <property type="project" value="InterPro"/>
</dbReference>
<dbReference type="Gene3D" id="3.40.309.10">
    <property type="entry name" value="Aldehyde Dehydrogenase, Chain A, domain 2"/>
    <property type="match status" value="1"/>
</dbReference>
<dbReference type="AlphaFoldDB" id="A0AAV9N585"/>
<dbReference type="RefSeq" id="XP_064704649.1">
    <property type="nucleotide sequence ID" value="XM_064847537.1"/>
</dbReference>
<dbReference type="EC" id="1.2.1.16" evidence="6"/>
<dbReference type="PROSITE" id="PS00070">
    <property type="entry name" value="ALDEHYDE_DEHYDR_CYS"/>
    <property type="match status" value="1"/>
</dbReference>
<evidence type="ECO:0000256" key="8">
    <source>
        <dbReference type="RuleBase" id="RU003345"/>
    </source>
</evidence>
<dbReference type="Pfam" id="PF14833">
    <property type="entry name" value="NAD_binding_11"/>
    <property type="match status" value="1"/>
</dbReference>
<evidence type="ECO:0000259" key="11">
    <source>
        <dbReference type="Pfam" id="PF14833"/>
    </source>
</evidence>
<comment type="catalytic activity">
    <reaction evidence="4">
        <text>succinate semialdehyde + NADP(+) + H2O = succinate + NADPH + 2 H(+)</text>
        <dbReference type="Rhea" id="RHEA:13213"/>
        <dbReference type="ChEBI" id="CHEBI:15377"/>
        <dbReference type="ChEBI" id="CHEBI:15378"/>
        <dbReference type="ChEBI" id="CHEBI:30031"/>
        <dbReference type="ChEBI" id="CHEBI:57706"/>
        <dbReference type="ChEBI" id="CHEBI:57783"/>
        <dbReference type="ChEBI" id="CHEBI:58349"/>
        <dbReference type="EC" id="1.2.1.16"/>
    </reaction>
</comment>
<evidence type="ECO:0000256" key="6">
    <source>
        <dbReference type="ARBA" id="ARBA00067047"/>
    </source>
</evidence>
<dbReference type="GeneID" id="89972137"/>
<dbReference type="PANTHER" id="PTHR43353:SF7">
    <property type="entry name" value="SUCCINATE SEMIALDEHYDE DEHYDROGENASE (EUROFUNG)"/>
    <property type="match status" value="1"/>
</dbReference>
<comment type="pathway">
    <text evidence="1">Amino-acid degradation; 4-aminobutanoate degradation.</text>
</comment>
<dbReference type="InterPro" id="IPR036291">
    <property type="entry name" value="NAD(P)-bd_dom_sf"/>
</dbReference>
<dbReference type="InterPro" id="IPR008927">
    <property type="entry name" value="6-PGluconate_DH-like_C_sf"/>
</dbReference>
<dbReference type="PANTHER" id="PTHR43353">
    <property type="entry name" value="SUCCINATE-SEMIALDEHYDE DEHYDROGENASE, MITOCHONDRIAL"/>
    <property type="match status" value="1"/>
</dbReference>
<dbReference type="PROSITE" id="PS00895">
    <property type="entry name" value="3_HYDROXYISOBUT_DH"/>
    <property type="match status" value="1"/>
</dbReference>
<evidence type="ECO:0000256" key="7">
    <source>
        <dbReference type="PROSITE-ProRule" id="PRU10007"/>
    </source>
</evidence>
<comment type="similarity">
    <text evidence="2 8">Belongs to the aldehyde dehydrogenase family.</text>
</comment>
<dbReference type="Pfam" id="PF03446">
    <property type="entry name" value="NAD_binding_2"/>
    <property type="match status" value="1"/>
</dbReference>
<evidence type="ECO:0000256" key="3">
    <source>
        <dbReference type="ARBA" id="ARBA00023002"/>
    </source>
</evidence>
<evidence type="ECO:0000259" key="9">
    <source>
        <dbReference type="Pfam" id="PF00171"/>
    </source>
</evidence>
<keyword evidence="3 8" id="KW-0560">Oxidoreductase</keyword>
<dbReference type="FunFam" id="3.40.309.10:FF:000004">
    <property type="entry name" value="Succinate-semialdehyde dehydrogenase I"/>
    <property type="match status" value="1"/>
</dbReference>
<dbReference type="GO" id="GO:0009450">
    <property type="term" value="P:gamma-aminobutyric acid catabolic process"/>
    <property type="evidence" value="ECO:0007669"/>
    <property type="project" value="TreeGrafter"/>
</dbReference>
<dbReference type="EMBL" id="JAVRRD010000018">
    <property type="protein sequence ID" value="KAK5049839.1"/>
    <property type="molecule type" value="Genomic_DNA"/>
</dbReference>
<feature type="domain" description="6-phosphogluconate dehydrogenase NADP-binding" evidence="10">
    <location>
        <begin position="8"/>
        <end position="173"/>
    </location>
</feature>
<gene>
    <name evidence="12" type="ORF">LTR84_003957</name>
</gene>
<reference evidence="12 13" key="1">
    <citation type="submission" date="2023-08" db="EMBL/GenBank/DDBJ databases">
        <title>Black Yeasts Isolated from many extreme environments.</title>
        <authorList>
            <person name="Coleine C."/>
            <person name="Stajich J.E."/>
            <person name="Selbmann L."/>
        </authorList>
    </citation>
    <scope>NUCLEOTIDE SEQUENCE [LARGE SCALE GENOMIC DNA]</scope>
    <source>
        <strain evidence="12 13">CCFEE 5792</strain>
    </source>
</reference>
<keyword evidence="13" id="KW-1185">Reference proteome</keyword>
<organism evidence="12 13">
    <name type="scientific">Exophiala bonariae</name>
    <dbReference type="NCBI Taxonomy" id="1690606"/>
    <lineage>
        <taxon>Eukaryota</taxon>
        <taxon>Fungi</taxon>
        <taxon>Dikarya</taxon>
        <taxon>Ascomycota</taxon>
        <taxon>Pezizomycotina</taxon>
        <taxon>Eurotiomycetes</taxon>
        <taxon>Chaetothyriomycetidae</taxon>
        <taxon>Chaetothyriales</taxon>
        <taxon>Herpotrichiellaceae</taxon>
        <taxon>Exophiala</taxon>
    </lineage>
</organism>
<dbReference type="InterPro" id="IPR029510">
    <property type="entry name" value="Ald_DH_CS_GLU"/>
</dbReference>
<dbReference type="InterPro" id="IPR016163">
    <property type="entry name" value="Ald_DH_C"/>
</dbReference>
<evidence type="ECO:0000313" key="12">
    <source>
        <dbReference type="EMBL" id="KAK5049839.1"/>
    </source>
</evidence>
<dbReference type="InterPro" id="IPR029154">
    <property type="entry name" value="HIBADH-like_NADP-bd"/>
</dbReference>
<dbReference type="Proteomes" id="UP001358417">
    <property type="component" value="Unassembled WGS sequence"/>
</dbReference>
<dbReference type="InterPro" id="IPR016160">
    <property type="entry name" value="Ald_DH_CS_CYS"/>
</dbReference>
<evidence type="ECO:0000256" key="4">
    <source>
        <dbReference type="ARBA" id="ARBA00050387"/>
    </source>
</evidence>
<dbReference type="GO" id="GO:0004777">
    <property type="term" value="F:succinate-semialdehyde dehydrogenase (NAD+) activity"/>
    <property type="evidence" value="ECO:0007669"/>
    <property type="project" value="TreeGrafter"/>
</dbReference>
<dbReference type="SUPFAM" id="SSF51735">
    <property type="entry name" value="NAD(P)-binding Rossmann-fold domains"/>
    <property type="match status" value="1"/>
</dbReference>
<feature type="active site" evidence="7">
    <location>
        <position position="566"/>
    </location>
</feature>
<dbReference type="Gene3D" id="1.10.1040.10">
    <property type="entry name" value="N-(1-d-carboxylethyl)-l-norvaline Dehydrogenase, domain 2"/>
    <property type="match status" value="1"/>
</dbReference>
<dbReference type="SUPFAM" id="SSF48179">
    <property type="entry name" value="6-phosphogluconate dehydrogenase C-terminal domain-like"/>
    <property type="match status" value="1"/>
</dbReference>
<dbReference type="CDD" id="cd07103">
    <property type="entry name" value="ALDH_F5_SSADH_GabD"/>
    <property type="match status" value="1"/>
</dbReference>
<evidence type="ECO:0000256" key="2">
    <source>
        <dbReference type="ARBA" id="ARBA00009986"/>
    </source>
</evidence>
<dbReference type="InterPro" id="IPR050740">
    <property type="entry name" value="Aldehyde_DH_Superfamily"/>
</dbReference>
<accession>A0AAV9N585</accession>
<evidence type="ECO:0000256" key="1">
    <source>
        <dbReference type="ARBA" id="ARBA00005176"/>
    </source>
</evidence>
<dbReference type="InterPro" id="IPR016161">
    <property type="entry name" value="Ald_DH/histidinol_DH"/>
</dbReference>
<dbReference type="Gene3D" id="3.40.605.10">
    <property type="entry name" value="Aldehyde Dehydrogenase, Chain A, domain 1"/>
    <property type="match status" value="1"/>
</dbReference>
<dbReference type="InterPro" id="IPR015590">
    <property type="entry name" value="Aldehyde_DH_dom"/>
</dbReference>
<evidence type="ECO:0000313" key="13">
    <source>
        <dbReference type="Proteomes" id="UP001358417"/>
    </source>
</evidence>
<proteinExistence type="inferred from homology"/>
<dbReference type="InterPro" id="IPR013328">
    <property type="entry name" value="6PGD_dom2"/>
</dbReference>
<comment type="caution">
    <text evidence="12">The sequence shown here is derived from an EMBL/GenBank/DDBJ whole genome shotgun (WGS) entry which is preliminary data.</text>
</comment>
<evidence type="ECO:0000259" key="10">
    <source>
        <dbReference type="Pfam" id="PF03446"/>
    </source>
</evidence>
<dbReference type="GO" id="GO:0005737">
    <property type="term" value="C:cytoplasm"/>
    <property type="evidence" value="ECO:0007669"/>
    <property type="project" value="TreeGrafter"/>
</dbReference>
<protein>
    <recommendedName>
        <fullName evidence="6">succinate-semialdehyde dehydrogenase [NAD(P)(+)]</fullName>
        <ecNumber evidence="6">1.2.1.16</ecNumber>
    </recommendedName>
</protein>
<feature type="domain" description="Aldehyde dehydrogenase" evidence="9">
    <location>
        <begin position="327"/>
        <end position="793"/>
    </location>
</feature>
<dbReference type="FunFam" id="3.40.605.10:FF:000005">
    <property type="entry name" value="Succinate-semialdehyde dehydrogenase I"/>
    <property type="match status" value="1"/>
</dbReference>
<dbReference type="GO" id="GO:0051287">
    <property type="term" value="F:NAD binding"/>
    <property type="evidence" value="ECO:0007669"/>
    <property type="project" value="InterPro"/>
</dbReference>
<dbReference type="InterPro" id="IPR006115">
    <property type="entry name" value="6PGDH_NADP-bd"/>
</dbReference>
<feature type="domain" description="3-hydroxyisobutyrate dehydrogenase-like NAD-binding" evidence="11">
    <location>
        <begin position="184"/>
        <end position="296"/>
    </location>
</feature>
<evidence type="ECO:0000256" key="5">
    <source>
        <dbReference type="ARBA" id="ARBA00052698"/>
    </source>
</evidence>
<dbReference type="Pfam" id="PF00171">
    <property type="entry name" value="Aldedh"/>
    <property type="match status" value="1"/>
</dbReference>
<dbReference type="SUPFAM" id="SSF53720">
    <property type="entry name" value="ALDH-like"/>
    <property type="match status" value="1"/>
</dbReference>